<dbReference type="KEGG" id="mpsc:MPSYJ_04080"/>
<feature type="compositionally biased region" description="Pro residues" evidence="1">
    <location>
        <begin position="297"/>
        <end position="314"/>
    </location>
</feature>
<sequence length="423" mass="45056">MYDSVVPAVASLAGAGDADLVDIVRGCGAAAARAEAVKLAAIVELWERRRRPERARWACDDWDATAAEIGCALNISSGRASGQMDLGLALRDRFPRLGRLLAAGQVPVTLVTTIVFRAALVVDPAVLARLDGVFVDAVRAWGLLSQKKLETAIDAWIERYDPDAVRRLRTGMAGRSFTLGDRDDRTGLTSAFGRLATPDAALLAHRLGVMVSSVCEDDPRTMDQRRADSLGAIAAGSLVLSCRCSTTDCPAAQVDDGRASSFRIGVVADRSALDASPDPQMHGDPTHSQPEPEARQPEPPSEPAAQPDPAPSPAPERRTAAVIPGFGCAIVPAPLLAELIAHGAGVRVLDNIEAITATDGYRPSAALDRFVRARDLTCRFPGCDRAAVFADIDHTQPYPHGATHPAGIKCYCRKHDRQRHCST</sequence>
<dbReference type="EMBL" id="AP022574">
    <property type="protein sequence ID" value="BBX66947.1"/>
    <property type="molecule type" value="Genomic_DNA"/>
</dbReference>
<evidence type="ECO:0000259" key="2">
    <source>
        <dbReference type="Pfam" id="PF02720"/>
    </source>
</evidence>
<dbReference type="AlphaFoldDB" id="A0A7I7M508"/>
<evidence type="ECO:0000313" key="4">
    <source>
        <dbReference type="Proteomes" id="UP000466514"/>
    </source>
</evidence>
<feature type="region of interest" description="Disordered" evidence="1">
    <location>
        <begin position="272"/>
        <end position="318"/>
    </location>
</feature>
<dbReference type="InterPro" id="IPR003615">
    <property type="entry name" value="HNH_nuc"/>
</dbReference>
<dbReference type="InterPro" id="IPR003870">
    <property type="entry name" value="DUF222"/>
</dbReference>
<keyword evidence="4" id="KW-1185">Reference proteome</keyword>
<proteinExistence type="predicted"/>
<protein>
    <recommendedName>
        <fullName evidence="2">DUF222 domain-containing protein</fullName>
    </recommendedName>
</protein>
<dbReference type="CDD" id="cd00085">
    <property type="entry name" value="HNHc"/>
    <property type="match status" value="1"/>
</dbReference>
<evidence type="ECO:0000313" key="3">
    <source>
        <dbReference type="EMBL" id="BBX66947.1"/>
    </source>
</evidence>
<dbReference type="Proteomes" id="UP000466514">
    <property type="component" value="Chromosome"/>
</dbReference>
<organism evidence="3 4">
    <name type="scientific">Mycolicibacterium psychrotolerans</name>
    <dbReference type="NCBI Taxonomy" id="216929"/>
    <lineage>
        <taxon>Bacteria</taxon>
        <taxon>Bacillati</taxon>
        <taxon>Actinomycetota</taxon>
        <taxon>Actinomycetes</taxon>
        <taxon>Mycobacteriales</taxon>
        <taxon>Mycobacteriaceae</taxon>
        <taxon>Mycolicibacterium</taxon>
    </lineage>
</organism>
<accession>A0A7I7M508</accession>
<dbReference type="Pfam" id="PF02720">
    <property type="entry name" value="DUF222"/>
    <property type="match status" value="1"/>
</dbReference>
<dbReference type="RefSeq" id="WP_163720196.1">
    <property type="nucleotide sequence ID" value="NZ_AP022574.1"/>
</dbReference>
<name>A0A7I7M508_9MYCO</name>
<reference evidence="3 4" key="1">
    <citation type="journal article" date="2019" name="Emerg. Microbes Infect.">
        <title>Comprehensive subspecies identification of 175 nontuberculous mycobacteria species based on 7547 genomic profiles.</title>
        <authorList>
            <person name="Matsumoto Y."/>
            <person name="Kinjo T."/>
            <person name="Motooka D."/>
            <person name="Nabeya D."/>
            <person name="Jung N."/>
            <person name="Uechi K."/>
            <person name="Horii T."/>
            <person name="Iida T."/>
            <person name="Fujita J."/>
            <person name="Nakamura S."/>
        </authorList>
    </citation>
    <scope>NUCLEOTIDE SEQUENCE [LARGE SCALE GENOMIC DNA]</scope>
    <source>
        <strain evidence="3 4">JCM 13323</strain>
    </source>
</reference>
<feature type="domain" description="DUF222" evidence="2">
    <location>
        <begin position="28"/>
        <end position="277"/>
    </location>
</feature>
<gene>
    <name evidence="3" type="ORF">MPSYJ_04080</name>
</gene>
<evidence type="ECO:0000256" key="1">
    <source>
        <dbReference type="SAM" id="MobiDB-lite"/>
    </source>
</evidence>